<sequence>MFKPSVAGQTNWIRNRYWRVPVVEELDSEVIQEPNLSVVFDNMVVMNALLKGVNLDEMVNETLPRNE</sequence>
<protein>
    <submittedName>
        <fullName evidence="1">Uncharacterized protein</fullName>
    </submittedName>
</protein>
<comment type="caution">
    <text evidence="1">The sequence shown here is derived from an EMBL/GenBank/DDBJ whole genome shotgun (WGS) entry which is preliminary data.</text>
</comment>
<keyword evidence="2" id="KW-1185">Reference proteome</keyword>
<reference evidence="1 2" key="1">
    <citation type="journal article" date="2018" name="Sci. Rep.">
        <title>Genomic signatures of local adaptation to the degree of environmental predictability in rotifers.</title>
        <authorList>
            <person name="Franch-Gras L."/>
            <person name="Hahn C."/>
            <person name="Garcia-Roger E.M."/>
            <person name="Carmona M.J."/>
            <person name="Serra M."/>
            <person name="Gomez A."/>
        </authorList>
    </citation>
    <scope>NUCLEOTIDE SEQUENCE [LARGE SCALE GENOMIC DNA]</scope>
    <source>
        <strain evidence="1">HYR1</strain>
    </source>
</reference>
<gene>
    <name evidence="1" type="ORF">BpHYR1_046423</name>
</gene>
<name>A0A3M7PPW3_BRAPC</name>
<evidence type="ECO:0000313" key="2">
    <source>
        <dbReference type="Proteomes" id="UP000276133"/>
    </source>
</evidence>
<dbReference type="AlphaFoldDB" id="A0A3M7PPW3"/>
<dbReference type="EMBL" id="REGN01009592">
    <property type="protein sequence ID" value="RNA00831.1"/>
    <property type="molecule type" value="Genomic_DNA"/>
</dbReference>
<dbReference type="Proteomes" id="UP000276133">
    <property type="component" value="Unassembled WGS sequence"/>
</dbReference>
<accession>A0A3M7PPW3</accession>
<proteinExistence type="predicted"/>
<evidence type="ECO:0000313" key="1">
    <source>
        <dbReference type="EMBL" id="RNA00831.1"/>
    </source>
</evidence>
<organism evidence="1 2">
    <name type="scientific">Brachionus plicatilis</name>
    <name type="common">Marine rotifer</name>
    <name type="synonym">Brachionus muelleri</name>
    <dbReference type="NCBI Taxonomy" id="10195"/>
    <lineage>
        <taxon>Eukaryota</taxon>
        <taxon>Metazoa</taxon>
        <taxon>Spiralia</taxon>
        <taxon>Gnathifera</taxon>
        <taxon>Rotifera</taxon>
        <taxon>Eurotatoria</taxon>
        <taxon>Monogononta</taxon>
        <taxon>Pseudotrocha</taxon>
        <taxon>Ploima</taxon>
        <taxon>Brachionidae</taxon>
        <taxon>Brachionus</taxon>
    </lineage>
</organism>